<keyword evidence="6 12" id="KW-1133">Transmembrane helix</keyword>
<feature type="signal peptide" evidence="13">
    <location>
        <begin position="1"/>
        <end position="26"/>
    </location>
</feature>
<feature type="transmembrane region" description="Helical" evidence="12">
    <location>
        <begin position="149"/>
        <end position="169"/>
    </location>
</feature>
<evidence type="ECO:0000256" key="7">
    <source>
        <dbReference type="ARBA" id="ARBA00023053"/>
    </source>
</evidence>
<feature type="transmembrane region" description="Helical" evidence="12">
    <location>
        <begin position="468"/>
        <end position="486"/>
    </location>
</feature>
<evidence type="ECO:0000256" key="9">
    <source>
        <dbReference type="ARBA" id="ARBA00023136"/>
    </source>
</evidence>
<dbReference type="PANTHER" id="PTHR31382:SF4">
    <property type="entry name" value="NA(+)_H(+) ANTIPORTER"/>
    <property type="match status" value="1"/>
</dbReference>
<evidence type="ECO:0000256" key="10">
    <source>
        <dbReference type="ARBA" id="ARBA00023201"/>
    </source>
</evidence>
<evidence type="ECO:0000256" key="11">
    <source>
        <dbReference type="SAM" id="MobiDB-lite"/>
    </source>
</evidence>
<dbReference type="PANTHER" id="PTHR31382">
    <property type="entry name" value="NA(+)/H(+) ANTIPORTER"/>
    <property type="match status" value="1"/>
</dbReference>
<feature type="chain" id="PRO_5022989432" evidence="13">
    <location>
        <begin position="27"/>
        <end position="779"/>
    </location>
</feature>
<feature type="transmembrane region" description="Helical" evidence="12">
    <location>
        <begin position="215"/>
        <end position="231"/>
    </location>
</feature>
<keyword evidence="13" id="KW-0732">Signal</keyword>
<feature type="transmembrane region" description="Helical" evidence="12">
    <location>
        <begin position="243"/>
        <end position="266"/>
    </location>
</feature>
<reference evidence="15 16" key="1">
    <citation type="submission" date="2019-05" db="EMBL/GenBank/DDBJ databases">
        <title>Emergence of the Ug99 lineage of the wheat stem rust pathogen through somatic hybridization.</title>
        <authorList>
            <person name="Li F."/>
            <person name="Upadhyaya N.M."/>
            <person name="Sperschneider J."/>
            <person name="Matny O."/>
            <person name="Nguyen-Phuc H."/>
            <person name="Mago R."/>
            <person name="Raley C."/>
            <person name="Miller M.E."/>
            <person name="Silverstein K.A.T."/>
            <person name="Henningsen E."/>
            <person name="Hirsch C.D."/>
            <person name="Visser B."/>
            <person name="Pretorius Z.A."/>
            <person name="Steffenson B.J."/>
            <person name="Schwessinger B."/>
            <person name="Dodds P.N."/>
            <person name="Figueroa M."/>
        </authorList>
    </citation>
    <scope>NUCLEOTIDE SEQUENCE [LARGE SCALE GENOMIC DNA]</scope>
    <source>
        <strain evidence="15">21-0</strain>
    </source>
</reference>
<evidence type="ECO:0000256" key="1">
    <source>
        <dbReference type="ARBA" id="ARBA00004141"/>
    </source>
</evidence>
<dbReference type="GO" id="GO:0120029">
    <property type="term" value="P:proton export across plasma membrane"/>
    <property type="evidence" value="ECO:0007669"/>
    <property type="project" value="InterPro"/>
</dbReference>
<evidence type="ECO:0000256" key="3">
    <source>
        <dbReference type="ARBA" id="ARBA00022448"/>
    </source>
</evidence>
<keyword evidence="7" id="KW-0915">Sodium</keyword>
<keyword evidence="4" id="KW-0050">Antiport</keyword>
<proteinExistence type="inferred from homology"/>
<feature type="region of interest" description="Disordered" evidence="11">
    <location>
        <begin position="82"/>
        <end position="104"/>
    </location>
</feature>
<comment type="similarity">
    <text evidence="2">Belongs to the fungal Na(+)/H(+) exchanger family.</text>
</comment>
<keyword evidence="10" id="KW-0739">Sodium transport</keyword>
<keyword evidence="5 12" id="KW-0812">Transmembrane</keyword>
<feature type="transmembrane region" description="Helical" evidence="12">
    <location>
        <begin position="347"/>
        <end position="370"/>
    </location>
</feature>
<feature type="region of interest" description="Disordered" evidence="11">
    <location>
        <begin position="708"/>
        <end position="760"/>
    </location>
</feature>
<evidence type="ECO:0000256" key="2">
    <source>
        <dbReference type="ARBA" id="ARBA00005248"/>
    </source>
</evidence>
<sequence>MTSIRWSSITFTCFCLLQLQLQPSLASPTANSTLITPSTQSKPSPNIIPSSSSSTSSHQFPIGWFTSDRLLNKLVNRHLSSQTELSAHQKQQTPHSRLNQDQTRQHLHQWSPRHIADAEFRNNSLSAGAISLEHSHDELLKILPEAHSLNLALVLIPAFIVSFGFFSAFIKEKLDIAESIISVFFGILLGPYVTGLFDPRSWNDGQSFNQLTLELSRIVIALSVFAVGLDLPRAYMFRHWRSLAWLIGPAMLFGWLISGALIYALVPALTFVQALVVSAAVTPTDPVLAPSVVGKSKSAQKHVPAHLRYLLQAESGCNDGAAFPFLYLSIFLLIREETSIGSVIGKWLLLVVLYQVILGTFIGIVVGILARKILKFCNNQSLIDKESMVAIHVALALLTTGVAALAGCDDLLAAFACGTAFAWDDWYTDSIEASNFAAILDVLINCTTFLYIGATIPFSSWNDPTLSLVPWKLVVLGISIMLLRRLPIVIMLQRVVPDLKTHREAIFSGHFGPIGVGAIFVSSVAISKLPTPQIPPQTSLDVLALTAQSLIYLLVLFSVTIHGLSIPLFVLARKLRSSVPTMTRTLAQASGRELSWSIRTKALHRSPPSNDLETPRFELKELDKPLPVAPNQDSTDFNQSNQQRILDESTMHGVVGDHAKIRELSDSQPGQPLEVLPSLSAYHNPEANNRPTPPVRASLLRLGSRIKRTTAEGQAEKITSDLPVRPDPSNLNPSQDWTRNSALGNLVPPLNNGAQTEASSAVTSAIIKRELSSEGSARK</sequence>
<dbReference type="AlphaFoldDB" id="A0A5B0MQW7"/>
<keyword evidence="3" id="KW-0813">Transport</keyword>
<feature type="compositionally biased region" description="Polar residues" evidence="11">
    <location>
        <begin position="28"/>
        <end position="40"/>
    </location>
</feature>
<evidence type="ECO:0000256" key="4">
    <source>
        <dbReference type="ARBA" id="ARBA00022449"/>
    </source>
</evidence>
<feature type="compositionally biased region" description="Polar residues" evidence="11">
    <location>
        <begin position="82"/>
        <end position="102"/>
    </location>
</feature>
<dbReference type="Pfam" id="PF00999">
    <property type="entry name" value="Na_H_Exchanger"/>
    <property type="match status" value="1"/>
</dbReference>
<comment type="subcellular location">
    <subcellularLocation>
        <location evidence="1">Membrane</location>
        <topology evidence="1">Multi-pass membrane protein</topology>
    </subcellularLocation>
</comment>
<evidence type="ECO:0000256" key="8">
    <source>
        <dbReference type="ARBA" id="ARBA00023065"/>
    </source>
</evidence>
<comment type="caution">
    <text evidence="15">The sequence shown here is derived from an EMBL/GenBank/DDBJ whole genome shotgun (WGS) entry which is preliminary data.</text>
</comment>
<feature type="transmembrane region" description="Helical" evidence="12">
    <location>
        <begin position="176"/>
        <end position="195"/>
    </location>
</feature>
<dbReference type="OrthoDB" id="2190219at2759"/>
<feature type="region of interest" description="Disordered" evidence="11">
    <location>
        <begin position="28"/>
        <end position="58"/>
    </location>
</feature>
<keyword evidence="16" id="KW-1185">Reference proteome</keyword>
<feature type="transmembrane region" description="Helical" evidence="12">
    <location>
        <begin position="549"/>
        <end position="572"/>
    </location>
</feature>
<feature type="compositionally biased region" description="Polar residues" evidence="11">
    <location>
        <begin position="729"/>
        <end position="743"/>
    </location>
</feature>
<dbReference type="Proteomes" id="UP000324748">
    <property type="component" value="Unassembled WGS sequence"/>
</dbReference>
<evidence type="ECO:0000313" key="15">
    <source>
        <dbReference type="EMBL" id="KAA1079311.1"/>
    </source>
</evidence>
<dbReference type="GO" id="GO:0036376">
    <property type="term" value="P:sodium ion export across plasma membrane"/>
    <property type="evidence" value="ECO:0007669"/>
    <property type="project" value="InterPro"/>
</dbReference>
<feature type="compositionally biased region" description="Low complexity" evidence="11">
    <location>
        <begin position="41"/>
        <end position="57"/>
    </location>
</feature>
<evidence type="ECO:0000256" key="12">
    <source>
        <dbReference type="SAM" id="Phobius"/>
    </source>
</evidence>
<accession>A0A5B0MQW7</accession>
<dbReference type="GO" id="GO:0005886">
    <property type="term" value="C:plasma membrane"/>
    <property type="evidence" value="ECO:0007669"/>
    <property type="project" value="InterPro"/>
</dbReference>
<dbReference type="GO" id="GO:0015385">
    <property type="term" value="F:sodium:proton antiporter activity"/>
    <property type="evidence" value="ECO:0007669"/>
    <property type="project" value="InterPro"/>
</dbReference>
<feature type="transmembrane region" description="Helical" evidence="12">
    <location>
        <begin position="435"/>
        <end position="456"/>
    </location>
</feature>
<feature type="transmembrane region" description="Helical" evidence="12">
    <location>
        <begin position="507"/>
        <end position="529"/>
    </location>
</feature>
<keyword evidence="8" id="KW-0406">Ion transport</keyword>
<gene>
    <name evidence="15" type="primary">SOD2_8</name>
    <name evidence="15" type="ORF">PGT21_007495</name>
</gene>
<organism evidence="15 16">
    <name type="scientific">Puccinia graminis f. sp. tritici</name>
    <dbReference type="NCBI Taxonomy" id="56615"/>
    <lineage>
        <taxon>Eukaryota</taxon>
        <taxon>Fungi</taxon>
        <taxon>Dikarya</taxon>
        <taxon>Basidiomycota</taxon>
        <taxon>Pucciniomycotina</taxon>
        <taxon>Pucciniomycetes</taxon>
        <taxon>Pucciniales</taxon>
        <taxon>Pucciniaceae</taxon>
        <taxon>Puccinia</taxon>
    </lineage>
</organism>
<feature type="domain" description="Cation/H+ exchanger transmembrane" evidence="14">
    <location>
        <begin position="166"/>
        <end position="570"/>
    </location>
</feature>
<dbReference type="GO" id="GO:0042391">
    <property type="term" value="P:regulation of membrane potential"/>
    <property type="evidence" value="ECO:0007669"/>
    <property type="project" value="InterPro"/>
</dbReference>
<dbReference type="InterPro" id="IPR004712">
    <property type="entry name" value="Na+/H+_antiporter_fungi"/>
</dbReference>
<dbReference type="InterPro" id="IPR006153">
    <property type="entry name" value="Cation/H_exchanger_TM"/>
</dbReference>
<evidence type="ECO:0000256" key="6">
    <source>
        <dbReference type="ARBA" id="ARBA00022989"/>
    </source>
</evidence>
<dbReference type="EMBL" id="VSWC01000132">
    <property type="protein sequence ID" value="KAA1079311.1"/>
    <property type="molecule type" value="Genomic_DNA"/>
</dbReference>
<evidence type="ECO:0000313" key="16">
    <source>
        <dbReference type="Proteomes" id="UP000324748"/>
    </source>
</evidence>
<protein>
    <submittedName>
        <fullName evidence="15">Superoxide dismutase [Mn], mitochondrial</fullName>
    </submittedName>
</protein>
<keyword evidence="9 12" id="KW-0472">Membrane</keyword>
<evidence type="ECO:0000259" key="14">
    <source>
        <dbReference type="Pfam" id="PF00999"/>
    </source>
</evidence>
<name>A0A5B0MQW7_PUCGR</name>
<evidence type="ECO:0000256" key="5">
    <source>
        <dbReference type="ARBA" id="ARBA00022692"/>
    </source>
</evidence>
<evidence type="ECO:0000256" key="13">
    <source>
        <dbReference type="SAM" id="SignalP"/>
    </source>
</evidence>
<dbReference type="GO" id="GO:0030007">
    <property type="term" value="P:intracellular potassium ion homeostasis"/>
    <property type="evidence" value="ECO:0007669"/>
    <property type="project" value="TreeGrafter"/>
</dbReference>